<protein>
    <submittedName>
        <fullName evidence="1">Uncharacterized protein</fullName>
    </submittedName>
</protein>
<keyword evidence="2" id="KW-1185">Reference proteome</keyword>
<dbReference type="RefSeq" id="WP_075975046.1">
    <property type="nucleotide sequence ID" value="NZ_MKQR01000011.1"/>
</dbReference>
<proteinExistence type="predicted"/>
<dbReference type="AlphaFoldDB" id="A0A1Q9LMW1"/>
<sequence length="128" mass="14026">MGTNITFDETKYNQLIKVMDDLEYSLLHNATTSDTVWLDDSFTLQPGKQHWQPAVDLVTKGQKFGASVAAQNETLRQAIVKFRNALVEAKSVFKDHSDLANYEIGKFVAEFPDFNAGGGLTGGGTGPK</sequence>
<accession>A0A1Q9LMW1</accession>
<dbReference type="EMBL" id="MKQR01000011">
    <property type="protein sequence ID" value="OLR93343.1"/>
    <property type="molecule type" value="Genomic_DNA"/>
</dbReference>
<evidence type="ECO:0000313" key="2">
    <source>
        <dbReference type="Proteomes" id="UP000186040"/>
    </source>
</evidence>
<evidence type="ECO:0000313" key="1">
    <source>
        <dbReference type="EMBL" id="OLR93343.1"/>
    </source>
</evidence>
<organism evidence="1 2">
    <name type="scientific">Actinokineospora bangkokensis</name>
    <dbReference type="NCBI Taxonomy" id="1193682"/>
    <lineage>
        <taxon>Bacteria</taxon>
        <taxon>Bacillati</taxon>
        <taxon>Actinomycetota</taxon>
        <taxon>Actinomycetes</taxon>
        <taxon>Pseudonocardiales</taxon>
        <taxon>Pseudonocardiaceae</taxon>
        <taxon>Actinokineospora</taxon>
    </lineage>
</organism>
<comment type="caution">
    <text evidence="1">The sequence shown here is derived from an EMBL/GenBank/DDBJ whole genome shotgun (WGS) entry which is preliminary data.</text>
</comment>
<gene>
    <name evidence="1" type="ORF">BJP25_17890</name>
</gene>
<reference evidence="1 2" key="1">
    <citation type="submission" date="2016-10" db="EMBL/GenBank/DDBJ databases">
        <title>The Draft Genome Sequence of Actinokineospora bangkokensis 44EHWT reveals the biosynthetic pathway of antifungal compounds Thailandins with unusual extender unit butylmalonyl-CoA.</title>
        <authorList>
            <person name="Greule A."/>
            <person name="Intra B."/>
            <person name="Flemming S."/>
            <person name="Rommel M.G."/>
            <person name="Panbangred W."/>
            <person name="Bechthold A."/>
        </authorList>
    </citation>
    <scope>NUCLEOTIDE SEQUENCE [LARGE SCALE GENOMIC DNA]</scope>
    <source>
        <strain evidence="1 2">44EHW</strain>
    </source>
</reference>
<dbReference type="STRING" id="1193682.BJP25_17890"/>
<dbReference type="OrthoDB" id="3691423at2"/>
<dbReference type="Proteomes" id="UP000186040">
    <property type="component" value="Unassembled WGS sequence"/>
</dbReference>
<name>A0A1Q9LMW1_9PSEU</name>